<dbReference type="GeneID" id="69032857"/>
<dbReference type="RefSeq" id="XP_045282904.1">
    <property type="nucleotide sequence ID" value="XM_045427005.1"/>
</dbReference>
<reference evidence="2" key="1">
    <citation type="journal article" date="2015" name="PLoS Genet.">
        <title>The dynamic genome and transcriptome of the human fungal pathogen Blastomyces and close relative Emmonsia.</title>
        <authorList>
            <person name="Munoz J.F."/>
            <person name="Gauthier G.M."/>
            <person name="Desjardins C.A."/>
            <person name="Gallo J.E."/>
            <person name="Holder J."/>
            <person name="Sullivan T.D."/>
            <person name="Marty A.J."/>
            <person name="Carmen J.C."/>
            <person name="Chen Z."/>
            <person name="Ding L."/>
            <person name="Gujja S."/>
            <person name="Magrini V."/>
            <person name="Misas E."/>
            <person name="Mitreva M."/>
            <person name="Priest M."/>
            <person name="Saif S."/>
            <person name="Whiston E.A."/>
            <person name="Young S."/>
            <person name="Zeng Q."/>
            <person name="Goldman W.E."/>
            <person name="Mardis E.R."/>
            <person name="Taylor J.W."/>
            <person name="McEwen J.G."/>
            <person name="Clay O.K."/>
            <person name="Klein B.S."/>
            <person name="Cuomo C.A."/>
        </authorList>
    </citation>
    <scope>NUCLEOTIDE SEQUENCE [LARGE SCALE GENOMIC DNA]</scope>
    <source>
        <strain evidence="2">ER-3 / ATCC MYA-2586</strain>
    </source>
</reference>
<proteinExistence type="predicted"/>
<name>A0ABX2W1C1_AJEDR</name>
<sequence length="146" mass="17115">MLSLFKYSAVLQTTKACERCHRLKREKKKMFKQGETDHKTHYDALKRLCKRQELAEKEGIEALFRSQMHSMIQDIEKAALLSEHANLLAAGVEPEAVDQEMRDFEMQVDLAEEEQQEPSSEKAVKRDFEMIIISDEEKKKEKKNEK</sequence>
<gene>
    <name evidence="1" type="ORF">BDCG_17965</name>
</gene>
<dbReference type="Proteomes" id="UP000002039">
    <property type="component" value="Unassembled WGS sequence"/>
</dbReference>
<evidence type="ECO:0000313" key="1">
    <source>
        <dbReference type="EMBL" id="OAT03177.1"/>
    </source>
</evidence>
<evidence type="ECO:0000313" key="2">
    <source>
        <dbReference type="Proteomes" id="UP000002039"/>
    </source>
</evidence>
<organism evidence="1 2">
    <name type="scientific">Ajellomyces dermatitidis (strain ER-3 / ATCC MYA-2586)</name>
    <name type="common">Blastomyces dermatitidis</name>
    <dbReference type="NCBI Taxonomy" id="559297"/>
    <lineage>
        <taxon>Eukaryota</taxon>
        <taxon>Fungi</taxon>
        <taxon>Dikarya</taxon>
        <taxon>Ascomycota</taxon>
        <taxon>Pezizomycotina</taxon>
        <taxon>Eurotiomycetes</taxon>
        <taxon>Eurotiomycetidae</taxon>
        <taxon>Onygenales</taxon>
        <taxon>Ajellomycetaceae</taxon>
        <taxon>Blastomyces</taxon>
    </lineage>
</organism>
<keyword evidence="2" id="KW-1185">Reference proteome</keyword>
<dbReference type="EMBL" id="EQ999987">
    <property type="protein sequence ID" value="OAT03177.1"/>
    <property type="molecule type" value="Genomic_DNA"/>
</dbReference>
<accession>A0ABX2W1C1</accession>
<protein>
    <submittedName>
        <fullName evidence="1">Uncharacterized protein</fullName>
    </submittedName>
</protein>